<dbReference type="RefSeq" id="WP_179397992.1">
    <property type="nucleotide sequence ID" value="NZ_JACBZO010000001.1"/>
</dbReference>
<dbReference type="AlphaFoldDB" id="A0A7Z0CK80"/>
<dbReference type="NCBIfam" id="TIGR00481">
    <property type="entry name" value="YbhB/YbcL family Raf kinase inhibitor-like protein"/>
    <property type="match status" value="1"/>
</dbReference>
<keyword evidence="4" id="KW-1185">Reference proteome</keyword>
<dbReference type="InterPro" id="IPR005247">
    <property type="entry name" value="YbhB_YbcL/LppC-like"/>
</dbReference>
<proteinExistence type="inferred from homology"/>
<dbReference type="EMBL" id="JACBZO010000001">
    <property type="protein sequence ID" value="NYI41623.1"/>
    <property type="molecule type" value="Genomic_DNA"/>
</dbReference>
<dbReference type="InterPro" id="IPR036610">
    <property type="entry name" value="PEBP-like_sf"/>
</dbReference>
<dbReference type="SUPFAM" id="SSF49777">
    <property type="entry name" value="PEBP-like"/>
    <property type="match status" value="1"/>
</dbReference>
<dbReference type="Proteomes" id="UP000547973">
    <property type="component" value="Unassembled WGS sequence"/>
</dbReference>
<accession>A0A7Z0CK80</accession>
<sequence>MRRHIGSALVITLLVAGCGTTADDAGGVQASLTVTSDDFANGTELPAWATANALGGQCTGDNTNPELTWESPSAATEGFALTLIDPDAHNFVHWMLADIPASTTAIARGGSDAVSGVGGKSSLSSTYDGTYFGPCPPGPDHHYVFTLYALDAPLNLEQGFSLADLKDAMRGHVLAEGALTGLRSGPA</sequence>
<feature type="chain" id="PRO_5039247322" description="Phospholipid-binding protein, PBP family" evidence="2">
    <location>
        <begin position="23"/>
        <end position="187"/>
    </location>
</feature>
<evidence type="ECO:0000313" key="4">
    <source>
        <dbReference type="Proteomes" id="UP000547973"/>
    </source>
</evidence>
<comment type="caution">
    <text evidence="3">The sequence shown here is derived from an EMBL/GenBank/DDBJ whole genome shotgun (WGS) entry which is preliminary data.</text>
</comment>
<evidence type="ECO:0000256" key="2">
    <source>
        <dbReference type="SAM" id="SignalP"/>
    </source>
</evidence>
<dbReference type="Pfam" id="PF01161">
    <property type="entry name" value="PBP"/>
    <property type="match status" value="1"/>
</dbReference>
<evidence type="ECO:0008006" key="5">
    <source>
        <dbReference type="Google" id="ProtNLM"/>
    </source>
</evidence>
<name>A0A7Z0CK80_9MICO</name>
<reference evidence="3 4" key="1">
    <citation type="submission" date="2020-07" db="EMBL/GenBank/DDBJ databases">
        <title>Sequencing the genomes of 1000 actinobacteria strains.</title>
        <authorList>
            <person name="Klenk H.-P."/>
        </authorList>
    </citation>
    <scope>NUCLEOTIDE SEQUENCE [LARGE SCALE GENOMIC DNA]</scope>
    <source>
        <strain evidence="3 4">DSM 19970</strain>
    </source>
</reference>
<keyword evidence="2" id="KW-0732">Signal</keyword>
<dbReference type="CDD" id="cd00865">
    <property type="entry name" value="PEBP_bact_arch"/>
    <property type="match status" value="1"/>
</dbReference>
<dbReference type="PANTHER" id="PTHR30289:SF1">
    <property type="entry name" value="PEBP (PHOSPHATIDYLETHANOLAMINE-BINDING PROTEIN) FAMILY PROTEIN"/>
    <property type="match status" value="1"/>
</dbReference>
<dbReference type="PROSITE" id="PS51257">
    <property type="entry name" value="PROKAR_LIPOPROTEIN"/>
    <property type="match status" value="1"/>
</dbReference>
<evidence type="ECO:0000256" key="1">
    <source>
        <dbReference type="ARBA" id="ARBA00007120"/>
    </source>
</evidence>
<dbReference type="InterPro" id="IPR008914">
    <property type="entry name" value="PEBP"/>
</dbReference>
<protein>
    <recommendedName>
        <fullName evidence="5">Phospholipid-binding protein, PBP family</fullName>
    </recommendedName>
</protein>
<dbReference type="PANTHER" id="PTHR30289">
    <property type="entry name" value="UNCHARACTERIZED PROTEIN YBCL-RELATED"/>
    <property type="match status" value="1"/>
</dbReference>
<dbReference type="Gene3D" id="3.90.280.10">
    <property type="entry name" value="PEBP-like"/>
    <property type="match status" value="1"/>
</dbReference>
<evidence type="ECO:0000313" key="3">
    <source>
        <dbReference type="EMBL" id="NYI41623.1"/>
    </source>
</evidence>
<feature type="signal peptide" evidence="2">
    <location>
        <begin position="1"/>
        <end position="22"/>
    </location>
</feature>
<organism evidence="3 4">
    <name type="scientific">Demequina lutea</name>
    <dbReference type="NCBI Taxonomy" id="431489"/>
    <lineage>
        <taxon>Bacteria</taxon>
        <taxon>Bacillati</taxon>
        <taxon>Actinomycetota</taxon>
        <taxon>Actinomycetes</taxon>
        <taxon>Micrococcales</taxon>
        <taxon>Demequinaceae</taxon>
        <taxon>Demequina</taxon>
    </lineage>
</organism>
<gene>
    <name evidence="3" type="ORF">BKA03_001742</name>
</gene>
<comment type="similarity">
    <text evidence="1">Belongs to the UPF0098 family.</text>
</comment>